<keyword evidence="3" id="KW-1185">Reference proteome</keyword>
<feature type="transmembrane region" description="Helical" evidence="1">
    <location>
        <begin position="23"/>
        <end position="45"/>
    </location>
</feature>
<keyword evidence="1" id="KW-1133">Transmembrane helix</keyword>
<proteinExistence type="predicted"/>
<dbReference type="RefSeq" id="WP_308482407.1">
    <property type="nucleotide sequence ID" value="NZ_OY726397.1"/>
</dbReference>
<evidence type="ECO:0000313" key="2">
    <source>
        <dbReference type="EMBL" id="CAJ1502749.1"/>
    </source>
</evidence>
<accession>A0ABM9LPY9</accession>
<name>A0ABM9LPY9_9MYCO</name>
<sequence>MLADERTQVMLDVVLAQGGDARWIGPAVRAALFTVAGVALVVVGVRRRRARTRWNRDDDRRLLQSGASAPPEEHLLPTPPSGGGWLIAVGAALVILGVLHLLDLAATLHESGLV</sequence>
<keyword evidence="1" id="KW-0812">Transmembrane</keyword>
<organism evidence="2 3">
    <name type="scientific">[Mycobacterium] burgundiense</name>
    <dbReference type="NCBI Taxonomy" id="3064286"/>
    <lineage>
        <taxon>Bacteria</taxon>
        <taxon>Bacillati</taxon>
        <taxon>Actinomycetota</taxon>
        <taxon>Actinomycetes</taxon>
        <taxon>Mycobacteriales</taxon>
        <taxon>Mycobacteriaceae</taxon>
        <taxon>Mycolicibacterium</taxon>
    </lineage>
</organism>
<gene>
    <name evidence="2" type="ORF">MU0053_002264</name>
</gene>
<evidence type="ECO:0000256" key="1">
    <source>
        <dbReference type="SAM" id="Phobius"/>
    </source>
</evidence>
<dbReference type="Proteomes" id="UP001190465">
    <property type="component" value="Chromosome"/>
</dbReference>
<feature type="transmembrane region" description="Helical" evidence="1">
    <location>
        <begin position="83"/>
        <end position="102"/>
    </location>
</feature>
<dbReference type="EMBL" id="OY726397">
    <property type="protein sequence ID" value="CAJ1502749.1"/>
    <property type="molecule type" value="Genomic_DNA"/>
</dbReference>
<keyword evidence="1" id="KW-0472">Membrane</keyword>
<protein>
    <submittedName>
        <fullName evidence="2">Uncharacterized protein</fullName>
    </submittedName>
</protein>
<evidence type="ECO:0000313" key="3">
    <source>
        <dbReference type="Proteomes" id="UP001190465"/>
    </source>
</evidence>
<reference evidence="2 3" key="1">
    <citation type="submission" date="2023-08" db="EMBL/GenBank/DDBJ databases">
        <authorList>
            <person name="Folkvardsen B D."/>
            <person name="Norman A."/>
        </authorList>
    </citation>
    <scope>NUCLEOTIDE SEQUENCE [LARGE SCALE GENOMIC DNA]</scope>
    <source>
        <strain evidence="2 3">Mu0053</strain>
    </source>
</reference>